<evidence type="ECO:0000313" key="8">
    <source>
        <dbReference type="Proteomes" id="UP000324646"/>
    </source>
</evidence>
<reference evidence="7 8" key="1">
    <citation type="submission" date="2019-07" db="EMBL/GenBank/DDBJ databases">
        <title>Complete genome of Crassaminicella thermophila SY095.</title>
        <authorList>
            <person name="Li X."/>
        </authorList>
    </citation>
    <scope>NUCLEOTIDE SEQUENCE [LARGE SCALE GENOMIC DNA]</scope>
    <source>
        <strain evidence="7 8">SY095</strain>
    </source>
</reference>
<keyword evidence="5 6" id="KW-0472">Membrane</keyword>
<dbReference type="OrthoDB" id="2655838at2"/>
<evidence type="ECO:0000256" key="1">
    <source>
        <dbReference type="ARBA" id="ARBA00004162"/>
    </source>
</evidence>
<dbReference type="Pfam" id="PF03170">
    <property type="entry name" value="BcsB"/>
    <property type="match status" value="1"/>
</dbReference>
<dbReference type="AlphaFoldDB" id="A0A5C0SE56"/>
<comment type="subcellular location">
    <subcellularLocation>
        <location evidence="1">Cell membrane</location>
        <topology evidence="1">Single-pass membrane protein</topology>
    </subcellularLocation>
</comment>
<dbReference type="PANTHER" id="PTHR39083:SF1">
    <property type="entry name" value="CYCLIC DI-GMP-BINDING PROTEIN"/>
    <property type="match status" value="1"/>
</dbReference>
<evidence type="ECO:0000256" key="2">
    <source>
        <dbReference type="ARBA" id="ARBA00022475"/>
    </source>
</evidence>
<dbReference type="GO" id="GO:0006011">
    <property type="term" value="P:UDP-alpha-D-glucose metabolic process"/>
    <property type="evidence" value="ECO:0007669"/>
    <property type="project" value="InterPro"/>
</dbReference>
<gene>
    <name evidence="7" type="ORF">FQB35_10835</name>
</gene>
<dbReference type="GO" id="GO:0005886">
    <property type="term" value="C:plasma membrane"/>
    <property type="evidence" value="ECO:0007669"/>
    <property type="project" value="UniProtKB-SubCell"/>
</dbReference>
<keyword evidence="8" id="KW-1185">Reference proteome</keyword>
<evidence type="ECO:0000256" key="4">
    <source>
        <dbReference type="ARBA" id="ARBA00022989"/>
    </source>
</evidence>
<keyword evidence="4 6" id="KW-1133">Transmembrane helix</keyword>
<feature type="transmembrane region" description="Helical" evidence="6">
    <location>
        <begin position="671"/>
        <end position="693"/>
    </location>
</feature>
<keyword evidence="2" id="KW-1003">Cell membrane</keyword>
<protein>
    <submittedName>
        <fullName evidence="7">Cellulose biosynthesis cyclic di-GMP-binding regulatory protein BcsB</fullName>
    </submittedName>
</protein>
<dbReference type="Gene3D" id="2.60.120.260">
    <property type="entry name" value="Galactose-binding domain-like"/>
    <property type="match status" value="2"/>
</dbReference>
<evidence type="ECO:0000256" key="5">
    <source>
        <dbReference type="ARBA" id="ARBA00023136"/>
    </source>
</evidence>
<dbReference type="KEGG" id="crs:FQB35_10835"/>
<accession>A0A5C0SE56</accession>
<proteinExistence type="predicted"/>
<evidence type="ECO:0000256" key="3">
    <source>
        <dbReference type="ARBA" id="ARBA00022692"/>
    </source>
</evidence>
<dbReference type="InterPro" id="IPR018513">
    <property type="entry name" value="Cell_synthase_bac"/>
</dbReference>
<evidence type="ECO:0000256" key="6">
    <source>
        <dbReference type="SAM" id="Phobius"/>
    </source>
</evidence>
<evidence type="ECO:0000313" key="7">
    <source>
        <dbReference type="EMBL" id="QEK12783.1"/>
    </source>
</evidence>
<name>A0A5C0SE56_CRATE</name>
<dbReference type="EMBL" id="CP042243">
    <property type="protein sequence ID" value="QEK12783.1"/>
    <property type="molecule type" value="Genomic_DNA"/>
</dbReference>
<dbReference type="RefSeq" id="WP_148809919.1">
    <property type="nucleotide sequence ID" value="NZ_CP042243.1"/>
</dbReference>
<dbReference type="PANTHER" id="PTHR39083">
    <property type="entry name" value="CYCLIC DI-GMP-BINDING PROTEIN"/>
    <property type="match status" value="1"/>
</dbReference>
<sequence>MIKKSIGLLIIICIIMSSIFSNGEAIDKEPIKNYRFNQDVQFKGVFGGYTFFFYVDKYWKLKDEAFLELIFSQSDIKEYKSSTLNVYLNDFPIKSIKLFDKGVNNQIIRIKLPIDKIINDYNAIKFKIYHRITDEPCTDEINPANWLVLHKNSYVHIVYEEKVDSISLKEYPYPYFISALDQPVKTVITLPLDATSGQITAAMKLAADFGRRAPFKNLDLTISPFYELLENDKKNNNIIHICNTSNLPKEFLKYISDEERAILKERAMIKEVISPYNSNKRLLLIISDDDERLINVVQALGDNKLILQMKDNTQYINYIHKREKDIITNKRKITLKDFGYDDRVLEGIFFQQASYGVNIPKGRILKEDASVNIFMRYSKTLNFDKSSVTVYLNDIPIGDKELSYKKSDNDCLSIKIPKKFRKKSYLELKIVFYLEPKNYNCYGQKSSNIWAVILNESNFDLPYEFTNERFLEYYPSPFVRDGKFNDFLFVLPEKINRHILSMAGNIFTFMGHNINALEDFKVIKANELKESYKQKNMILLGTPKGNRWIAKVNEYLNVPFDKKMNRLIGNEKIPLLDKFCRNAATIQIIKSPWNESKSLMVVSGVEEKNIKWAEAFLKEYELILKLKGDAVVIDNTGNIYTGYYAAYKKDLKEVEKKGKIEIINKIKNPQFYLFILFLISLGIMILIGTIVIVRRNK</sequence>
<keyword evidence="3 6" id="KW-0812">Transmembrane</keyword>
<dbReference type="Proteomes" id="UP000324646">
    <property type="component" value="Chromosome"/>
</dbReference>
<organism evidence="7 8">
    <name type="scientific">Crassaminicella thermophila</name>
    <dbReference type="NCBI Taxonomy" id="2599308"/>
    <lineage>
        <taxon>Bacteria</taxon>
        <taxon>Bacillati</taxon>
        <taxon>Bacillota</taxon>
        <taxon>Clostridia</taxon>
        <taxon>Eubacteriales</taxon>
        <taxon>Clostridiaceae</taxon>
        <taxon>Crassaminicella</taxon>
    </lineage>
</organism>